<keyword evidence="2" id="KW-1185">Reference proteome</keyword>
<protein>
    <submittedName>
        <fullName evidence="1">Gamma-glutamyltranspeptidase periplasmic</fullName>
    </submittedName>
</protein>
<name>A0A9P8SK42_9HYPO</name>
<gene>
    <name evidence="1" type="ORF">HRG_06236</name>
</gene>
<dbReference type="GeneID" id="68355365"/>
<sequence>MFAQESYLSDARYGYDFVVSTAQESINASLKQFLNQGNHKPLSLCFLADEAGRPSVQKSLDEVLRLTQGVNPFDIPAGTPSDDSRVKALSEARFQVGLQIQLGLPSQVDIKSLPPVVGLQTGARRVQFNLLCSQLTVIQNTSPAGSASTGCWDVWSQPKTEAWYFTTMVDLVMADLDKELDTPYFNNHPAIKAQLKRQLQNMGQSAFSLRQLFFDLDNAALQATPDIKGLPRGSKAASVLRDTFVSVYSAAAREKGLPLLGVTVVPDGADPSPLQLTASEHQVSLFKGIDGLEVRNPTRQQQDAATLDYLCATSHNKLPPATAFTWNWVPLEDLASQSGTIAINRNAIARFLIPSLVTAAKMSCFKFKCYVTAHVEIIEYDLTYKGLQNPDNVTVTSKGPDVIHIDYKSEDETHDWCFLNYGSLRVKSTYACDVTFSGTTITLKQHVAFHAYAQVEFLSIDGSNLVDKTVTTEYAISVDQAGGLRMKHLDTKVKDNSKSIDDNFWLRQVRLTALLEHLKFKGIHVVDNAVNEATLNSIPKFIFPGSRVFAYKSAEFSKNQDLVCAITYVDPRGMTAGNQAPLPEQSAGTTETASTDLALPTTGSCLGLMHQSELMQNYLAGEVVSPTGKFAALQTADGLGMLFALSTSGALEVMTEVSGRQRTGWQVSDLSKALVAEQLPGRKATVSTFDVRQSAINGTISLAMAVSVEGSDRLFISLNNDGRDTSWMSCPEWVHVPFDAAGPPPAAVGVAGALFAETSDRKELLIVDIDRAGSEATTKHIVRYRIDLAKASGHFWVKQDVPVDIEHGTYQSCIGRSAQTRVDGVYTAGSTAGAAQLVYVPIVNVFGDGPPPPVRLALPEDAPASAIAAARQGDKSSPHLASTDLYAVSGSTLFRFAAAEQHDGARGAPLVSDGCLSLTDTLHAMTHGGVTTVWGKNGSGQVYYLSCTAGQEAVPGAWSHPVPILTDMERISAYVNCVDGGNTIFASGGGKLVRLTQATDTEAQLWRPHAIVVDSGRGLPALPLKSYTTTLHVINSAAQDMPVADTPVSIAAESRTPVYINGIYYVLGQKPISIRTDHAGSLTVIEATDGLHAATLTVSIPNGLETHVIDPKAVPFEKIAALDSADRLRNADFPATTIAGGVSGHVERRPLVQPSTPEESLDAVAAGMVNLHQIYSKVRLPAATTTLLPLRDRGCGPHVVPRSLYGIGHGDPVSDIAISIGNLFRWLRSGVEALVEIIKDALTDAWHFIAKIAGKVYRAVLNTVDAVVGAVEWVFHAIKTNIADLVRFAEFLFEWDDIRRTKDVLHNIVKLFLGHQIQTGLETAKTCFDHTISEAEKAINNWANIADWPSLGPAASLPAKSSASSPAKGQTPASLLLSNHFGTHVRELTIVTEPPAVDHMQVGHLIDVLLAALSREGQVLSNVYLRLKELAEVFHTMTVAEAVKAFAATLADGLLSSVQVVFDALVDALRSLVGSAVELLDTKIHIPVISDLLNLLGVPDVSILDLFAWISAVSYTVVYKAVCKQAPFANTAKVRKLISAVTWDELTAVIDGNSGRQLALSEQVDEETEDHQELVENIKKAIFTTCHCVAGTILITGNFLSVLEAEAITGDNPFGIPAAVANITAATLQGAANFLVPVCPIKNQVFVDLSRATLVASLAVTIIFCGPVQKRLAVTESSFKGLAVGDGRATGSIFDAILVIPALVTTSWHFHELSHEKGSGERSAAIVGEVYNLATYVSRLSYTAAVNLDPADKQIPLGVLAVSNLTRSGLQIAEGLIEI</sequence>
<proteinExistence type="predicted"/>
<accession>A0A9P8SK42</accession>
<dbReference type="EMBL" id="JAIZPD010000005">
    <property type="protein sequence ID" value="KAH0963726.1"/>
    <property type="molecule type" value="Genomic_DNA"/>
</dbReference>
<evidence type="ECO:0000313" key="1">
    <source>
        <dbReference type="EMBL" id="KAH0963726.1"/>
    </source>
</evidence>
<dbReference type="RefSeq" id="XP_044721239.1">
    <property type="nucleotide sequence ID" value="XM_044864707.1"/>
</dbReference>
<organism evidence="1 2">
    <name type="scientific">Hirsutella rhossiliensis</name>
    <dbReference type="NCBI Taxonomy" id="111463"/>
    <lineage>
        <taxon>Eukaryota</taxon>
        <taxon>Fungi</taxon>
        <taxon>Dikarya</taxon>
        <taxon>Ascomycota</taxon>
        <taxon>Pezizomycotina</taxon>
        <taxon>Sordariomycetes</taxon>
        <taxon>Hypocreomycetidae</taxon>
        <taxon>Hypocreales</taxon>
        <taxon>Ophiocordycipitaceae</taxon>
        <taxon>Hirsutella</taxon>
    </lineage>
</organism>
<reference evidence="1" key="1">
    <citation type="submission" date="2021-09" db="EMBL/GenBank/DDBJ databases">
        <title>A high-quality genome of the endoparasitic fungus Hirsutella rhossiliensis with a comparison of Hirsutella genomes reveals transposable elements contributing to genome size variation.</title>
        <authorList>
            <person name="Lin R."/>
            <person name="Jiao Y."/>
            <person name="Sun X."/>
            <person name="Ling J."/>
            <person name="Xie B."/>
            <person name="Cheng X."/>
        </authorList>
    </citation>
    <scope>NUCLEOTIDE SEQUENCE</scope>
    <source>
        <strain evidence="1">HR02</strain>
    </source>
</reference>
<evidence type="ECO:0000313" key="2">
    <source>
        <dbReference type="Proteomes" id="UP000824596"/>
    </source>
</evidence>
<comment type="caution">
    <text evidence="1">The sequence shown here is derived from an EMBL/GenBank/DDBJ whole genome shotgun (WGS) entry which is preliminary data.</text>
</comment>
<dbReference type="Proteomes" id="UP000824596">
    <property type="component" value="Unassembled WGS sequence"/>
</dbReference>
<dbReference type="OrthoDB" id="3235083at2759"/>